<evidence type="ECO:0000313" key="2">
    <source>
        <dbReference type="Proteomes" id="UP000199032"/>
    </source>
</evidence>
<gene>
    <name evidence="1" type="ORF">COMA1_10631</name>
</gene>
<reference evidence="1 2" key="1">
    <citation type="submission" date="2015-10" db="EMBL/GenBank/DDBJ databases">
        <authorList>
            <person name="Gilbert D.G."/>
        </authorList>
    </citation>
    <scope>NUCLEOTIDE SEQUENCE [LARGE SCALE GENOMIC DNA]</scope>
    <source>
        <strain evidence="1">COMA1</strain>
    </source>
</reference>
<keyword evidence="2" id="KW-1185">Reference proteome</keyword>
<organism evidence="1 2">
    <name type="scientific">Candidatus Nitrospira nitrosa</name>
    <dbReference type="NCBI Taxonomy" id="1742972"/>
    <lineage>
        <taxon>Bacteria</taxon>
        <taxon>Pseudomonadati</taxon>
        <taxon>Nitrospirota</taxon>
        <taxon>Nitrospiria</taxon>
        <taxon>Nitrospirales</taxon>
        <taxon>Nitrospiraceae</taxon>
        <taxon>Nitrospira</taxon>
    </lineage>
</organism>
<dbReference type="EMBL" id="CZQA01000001">
    <property type="protein sequence ID" value="CUS32442.1"/>
    <property type="molecule type" value="Genomic_DNA"/>
</dbReference>
<dbReference type="AlphaFoldDB" id="A0A0S4L6T7"/>
<accession>A0A0S4L6T7</accession>
<evidence type="ECO:0000313" key="1">
    <source>
        <dbReference type="EMBL" id="CUS32442.1"/>
    </source>
</evidence>
<protein>
    <submittedName>
        <fullName evidence="1">Uncharacterized protein</fullName>
    </submittedName>
</protein>
<name>A0A0S4L6T7_9BACT</name>
<proteinExistence type="predicted"/>
<sequence length="230" mass="24917">MMARWQVGWVVVGCFLLLIGLSTVWAGSSEGSGPEEGPSLEETMAFIKGTWEACATMRSGLQRMAPKDGAPWQMDRTAKVDVVVRPPSGLQLTTRLNERMRVGGALDLQAPVEKVQEFDLSAMSPAVNPEREGEGTNLYGIRLRCTRAACVTEWVATLSMPGKPMQDLKTGRLVVTNLEELVYEDRAPRDKQGEKKGELSLPVCDAAAAESLSKALSHAISKAGGKKPLF</sequence>
<dbReference type="OrthoDB" id="9826405at2"/>
<dbReference type="Proteomes" id="UP000199032">
    <property type="component" value="Unassembled WGS sequence"/>
</dbReference>
<dbReference type="RefSeq" id="WP_141654198.1">
    <property type="nucleotide sequence ID" value="NZ_CZQA01000001.1"/>
</dbReference>